<evidence type="ECO:0000313" key="1">
    <source>
        <dbReference type="EMBL" id="QOX64334.1"/>
    </source>
</evidence>
<reference evidence="1" key="1">
    <citation type="submission" date="2019-08" db="EMBL/GenBank/DDBJ databases">
        <title>Genome sequence of Clostridiales bacterium MT110.</title>
        <authorList>
            <person name="Cao J."/>
        </authorList>
    </citation>
    <scope>NUCLEOTIDE SEQUENCE</scope>
    <source>
        <strain evidence="1">MT110</strain>
    </source>
</reference>
<dbReference type="EMBL" id="CP042469">
    <property type="protein sequence ID" value="QOX64334.1"/>
    <property type="molecule type" value="Genomic_DNA"/>
</dbReference>
<keyword evidence="2" id="KW-1185">Reference proteome</keyword>
<dbReference type="Proteomes" id="UP000594014">
    <property type="component" value="Chromosome"/>
</dbReference>
<organism evidence="1 2">
    <name type="scientific">Anoxybacterium hadale</name>
    <dbReference type="NCBI Taxonomy" id="3408580"/>
    <lineage>
        <taxon>Bacteria</taxon>
        <taxon>Bacillati</taxon>
        <taxon>Bacillota</taxon>
        <taxon>Clostridia</taxon>
        <taxon>Peptostreptococcales</taxon>
        <taxon>Anaerovoracaceae</taxon>
        <taxon>Anoxybacterium</taxon>
    </lineage>
</organism>
<evidence type="ECO:0000313" key="2">
    <source>
        <dbReference type="Proteomes" id="UP000594014"/>
    </source>
</evidence>
<proteinExistence type="predicted"/>
<sequence>MKKMVSILLILALVLSMTACGGSKNDNDSQDNTGAEGQSYKLNLGHVTQVTHPFHIGAEKFAEKVAEKSNGRITVEIYPARALGDDRELLEQIMNNTLDMGVISGPVFSAYTPVIDTLQLPFMLNTYDKELVAVQSDEMGAIMDSLAQFNMKGLGVFEGGMRHLANAKKPITTPDDLKGLKLRTTQSDLVMNVISTLGGNPTPMAYGEVYTGLQTKVIDGEEINLTSISSEKHYEVLTNVTEMGLFPFPGICVMSQAKFESLPAEDQKIISEAASEAMTELLEELPSIDAKAVENIKANSKVEILTDVDTAPFKEKVSTILEEYSAKDPLIKNFVDMAKGL</sequence>
<name>A0ACD1ADG5_9FIRM</name>
<gene>
    <name evidence="1" type="ORF">FRZ06_13770</name>
</gene>
<protein>
    <submittedName>
        <fullName evidence="1">TRAP transporter substrate-binding protein</fullName>
    </submittedName>
</protein>
<accession>A0ACD1ADG5</accession>